<dbReference type="AlphaFoldDB" id="I7MG52"/>
<keyword evidence="5" id="KW-0175">Coiled coil</keyword>
<organism evidence="9 10">
    <name type="scientific">Tetrahymena thermophila (strain SB210)</name>
    <dbReference type="NCBI Taxonomy" id="312017"/>
    <lineage>
        <taxon>Eukaryota</taxon>
        <taxon>Sar</taxon>
        <taxon>Alveolata</taxon>
        <taxon>Ciliophora</taxon>
        <taxon>Intramacronucleata</taxon>
        <taxon>Oligohymenophorea</taxon>
        <taxon>Hymenostomatida</taxon>
        <taxon>Tetrahymenina</taxon>
        <taxon>Tetrahymenidae</taxon>
        <taxon>Tetrahymena</taxon>
    </lineage>
</organism>
<dbReference type="GO" id="GO:0003677">
    <property type="term" value="F:DNA binding"/>
    <property type="evidence" value="ECO:0007669"/>
    <property type="project" value="InterPro"/>
</dbReference>
<evidence type="ECO:0000256" key="2">
    <source>
        <dbReference type="ARBA" id="ARBA00022771"/>
    </source>
</evidence>
<dbReference type="GeneID" id="7839375"/>
<dbReference type="GO" id="GO:0008270">
    <property type="term" value="F:zinc ion binding"/>
    <property type="evidence" value="ECO:0007669"/>
    <property type="project" value="UniProtKB-KW"/>
</dbReference>
<dbReference type="InterPro" id="IPR032714">
    <property type="entry name" value="DZIP1_N"/>
</dbReference>
<evidence type="ECO:0000259" key="8">
    <source>
        <dbReference type="PROSITE" id="PS50808"/>
    </source>
</evidence>
<dbReference type="Proteomes" id="UP000009168">
    <property type="component" value="Unassembled WGS sequence"/>
</dbReference>
<dbReference type="Pfam" id="PF13815">
    <property type="entry name" value="Dzip-like_N"/>
    <property type="match status" value="1"/>
</dbReference>
<dbReference type="SMART" id="SM00355">
    <property type="entry name" value="ZnF_C2H2"/>
    <property type="match status" value="1"/>
</dbReference>
<accession>I7MG52</accession>
<evidence type="ECO:0000256" key="4">
    <source>
        <dbReference type="PROSITE-ProRule" id="PRU00042"/>
    </source>
</evidence>
<feature type="coiled-coil region" evidence="5">
    <location>
        <begin position="389"/>
        <end position="426"/>
    </location>
</feature>
<dbReference type="PROSITE" id="PS50808">
    <property type="entry name" value="ZF_BED"/>
    <property type="match status" value="1"/>
</dbReference>
<keyword evidence="1" id="KW-0479">Metal-binding</keyword>
<evidence type="ECO:0000313" key="9">
    <source>
        <dbReference type="EMBL" id="EAR84869.4"/>
    </source>
</evidence>
<keyword evidence="2 4" id="KW-0863">Zinc-finger</keyword>
<feature type="compositionally biased region" description="Polar residues" evidence="6">
    <location>
        <begin position="1"/>
        <end position="21"/>
    </location>
</feature>
<dbReference type="InterPro" id="IPR013087">
    <property type="entry name" value="Znf_C2H2_type"/>
</dbReference>
<proteinExistence type="predicted"/>
<feature type="region of interest" description="Disordered" evidence="6">
    <location>
        <begin position="1"/>
        <end position="22"/>
    </location>
</feature>
<dbReference type="SUPFAM" id="SSF57667">
    <property type="entry name" value="beta-beta-alpha zinc fingers"/>
    <property type="match status" value="1"/>
</dbReference>
<dbReference type="Gene3D" id="3.30.160.60">
    <property type="entry name" value="Classic Zinc Finger"/>
    <property type="match status" value="1"/>
</dbReference>
<evidence type="ECO:0000313" key="10">
    <source>
        <dbReference type="Proteomes" id="UP000009168"/>
    </source>
</evidence>
<dbReference type="RefSeq" id="XP_001032532.4">
    <property type="nucleotide sequence ID" value="XM_001032532.4"/>
</dbReference>
<feature type="domain" description="BED-type" evidence="8">
    <location>
        <begin position="222"/>
        <end position="281"/>
    </location>
</feature>
<feature type="domain" description="C2H2-type" evidence="7">
    <location>
        <begin position="251"/>
        <end position="279"/>
    </location>
</feature>
<reference evidence="10" key="1">
    <citation type="journal article" date="2006" name="PLoS Biol.">
        <title>Macronuclear genome sequence of the ciliate Tetrahymena thermophila, a model eukaryote.</title>
        <authorList>
            <person name="Eisen J.A."/>
            <person name="Coyne R.S."/>
            <person name="Wu M."/>
            <person name="Wu D."/>
            <person name="Thiagarajan M."/>
            <person name="Wortman J.R."/>
            <person name="Badger J.H."/>
            <person name="Ren Q."/>
            <person name="Amedeo P."/>
            <person name="Jones K.M."/>
            <person name="Tallon L.J."/>
            <person name="Delcher A.L."/>
            <person name="Salzberg S.L."/>
            <person name="Silva J.C."/>
            <person name="Haas B.J."/>
            <person name="Majoros W.H."/>
            <person name="Farzad M."/>
            <person name="Carlton J.M."/>
            <person name="Smith R.K. Jr."/>
            <person name="Garg J."/>
            <person name="Pearlman R.E."/>
            <person name="Karrer K.M."/>
            <person name="Sun L."/>
            <person name="Manning G."/>
            <person name="Elde N.C."/>
            <person name="Turkewitz A.P."/>
            <person name="Asai D.J."/>
            <person name="Wilkes D.E."/>
            <person name="Wang Y."/>
            <person name="Cai H."/>
            <person name="Collins K."/>
            <person name="Stewart B.A."/>
            <person name="Lee S.R."/>
            <person name="Wilamowska K."/>
            <person name="Weinberg Z."/>
            <person name="Ruzzo W.L."/>
            <person name="Wloga D."/>
            <person name="Gaertig J."/>
            <person name="Frankel J."/>
            <person name="Tsao C.-C."/>
            <person name="Gorovsky M.A."/>
            <person name="Keeling P.J."/>
            <person name="Waller R.F."/>
            <person name="Patron N.J."/>
            <person name="Cherry J.M."/>
            <person name="Stover N.A."/>
            <person name="Krieger C.J."/>
            <person name="del Toro C."/>
            <person name="Ryder H.F."/>
            <person name="Williamson S.C."/>
            <person name="Barbeau R.A."/>
            <person name="Hamilton E.P."/>
            <person name="Orias E."/>
        </authorList>
    </citation>
    <scope>NUCLEOTIDE SEQUENCE [LARGE SCALE GENOMIC DNA]</scope>
    <source>
        <strain evidence="10">SB210</strain>
    </source>
</reference>
<name>I7MG52_TETTS</name>
<dbReference type="PROSITE" id="PS00028">
    <property type="entry name" value="ZINC_FINGER_C2H2_1"/>
    <property type="match status" value="1"/>
</dbReference>
<keyword evidence="10" id="KW-1185">Reference proteome</keyword>
<feature type="region of interest" description="Disordered" evidence="6">
    <location>
        <begin position="465"/>
        <end position="488"/>
    </location>
</feature>
<evidence type="ECO:0000256" key="5">
    <source>
        <dbReference type="SAM" id="Coils"/>
    </source>
</evidence>
<evidence type="ECO:0000256" key="1">
    <source>
        <dbReference type="ARBA" id="ARBA00022723"/>
    </source>
</evidence>
<evidence type="ECO:0000256" key="6">
    <source>
        <dbReference type="SAM" id="MobiDB-lite"/>
    </source>
</evidence>
<evidence type="ECO:0000259" key="7">
    <source>
        <dbReference type="PROSITE" id="PS50157"/>
    </source>
</evidence>
<keyword evidence="3" id="KW-0862">Zinc</keyword>
<evidence type="ECO:0000256" key="3">
    <source>
        <dbReference type="ARBA" id="ARBA00022833"/>
    </source>
</evidence>
<dbReference type="PROSITE" id="PS50157">
    <property type="entry name" value="ZINC_FINGER_C2H2_2"/>
    <property type="match status" value="1"/>
</dbReference>
<dbReference type="eggNOG" id="ENOG502R2ZK">
    <property type="taxonomic scope" value="Eukaryota"/>
</dbReference>
<sequence>MFSQKGKNSERLNTNESQQFKETAGFKPFMKGTLNQQEFQNNASQKNQINNRNSLYPYSESGNDLLQYSQSNILASKLNQQPMTTPRRLEILTNNNSILRESSVLFMSKLHYKPFAYRRCLEKLNLNMLENINIDQIEYTQDLTSAQKMLKNIAFAEFDVKTVENMGYENFNKIFRLWQQAILNYGVQQQEEQTKGEKLYTKYREHLDASQKIDDIKKAHAEKKTKLYEQIKTLQWQINELKQQSQKQGKFKCTYCTKLFENKEDIKTHIRSAHKDKIEKIKEDQKVIEDFGNPMRLMTRREERHLQEQNELLAQKVAKEVEEKMQQQLKILFEKNQELQKRKREEELRNEFNTSTNDELQENQKHLLSSISKMNNVFGGFEEMFAQMQTKQQNLIEEQQQQNKRLKEIEMDQKKLESERLAKEKEYQEYLKSIHNTQTKQLELSRNEEEYFGSQMRPEELQLSKEPSFGNPYMNQFRGQQRQSSQNNYKKKDDFFLELVEEDENKENFFLNRNSRNPLEQYYNTQQSQQTNTQVQMSQLMTQNESSASKRDLKKQFKEKYKSEDEVITTQSIIKKKNKMMHIGDLESDYDSDLLEESYEEGVLQPTNKHEIFKQAEIQFKEKLMTAQEKYQIEKDKQYKQAVARRDLIDDNRKKKYNYPFETNKIINNFSSLEQDKIRNERLIDEVIQMNKLKDERNQSPQQSDDELELINDQVDIEEMKKHFIKNNLNFELDNSGSEKKDIQDLDQMQFDQLRSAYQQRYNPKQINRF</sequence>
<feature type="compositionally biased region" description="Polar residues" evidence="6">
    <location>
        <begin position="473"/>
        <end position="488"/>
    </location>
</feature>
<dbReference type="InterPro" id="IPR036236">
    <property type="entry name" value="Znf_C2H2_sf"/>
</dbReference>
<dbReference type="KEGG" id="tet:TTHERM_00600610"/>
<feature type="coiled-coil region" evidence="5">
    <location>
        <begin position="322"/>
        <end position="349"/>
    </location>
</feature>
<protein>
    <submittedName>
        <fullName evidence="9">Zinc finger, C2H2 type family protein</fullName>
    </submittedName>
</protein>
<gene>
    <name evidence="9" type="ORF">TTHERM_00600610</name>
</gene>
<dbReference type="EMBL" id="GG662620">
    <property type="protein sequence ID" value="EAR84869.4"/>
    <property type="molecule type" value="Genomic_DNA"/>
</dbReference>
<dbReference type="InterPro" id="IPR003656">
    <property type="entry name" value="Znf_BED"/>
</dbReference>
<dbReference type="InParanoid" id="I7MG52"/>